<dbReference type="Proteomes" id="UP001066276">
    <property type="component" value="Chromosome 4_1"/>
</dbReference>
<name>A0AAV7T5D5_PLEWA</name>
<accession>A0AAV7T5D5</accession>
<dbReference type="AlphaFoldDB" id="A0AAV7T5D5"/>
<sequence length="81" mass="9450">MRFVGPLVLDPPRSARKENRGENWGSLVLWSLILPEVPEKKTEEKTGGSGIAFCFWVRPSISFQRVLLCFFRARRVVRRQF</sequence>
<reference evidence="1" key="1">
    <citation type="journal article" date="2022" name="bioRxiv">
        <title>Sequencing and chromosome-scale assembly of the giantPleurodeles waltlgenome.</title>
        <authorList>
            <person name="Brown T."/>
            <person name="Elewa A."/>
            <person name="Iarovenko S."/>
            <person name="Subramanian E."/>
            <person name="Araus A.J."/>
            <person name="Petzold A."/>
            <person name="Susuki M."/>
            <person name="Suzuki K.-i.T."/>
            <person name="Hayashi T."/>
            <person name="Toyoda A."/>
            <person name="Oliveira C."/>
            <person name="Osipova E."/>
            <person name="Leigh N.D."/>
            <person name="Simon A."/>
            <person name="Yun M.H."/>
        </authorList>
    </citation>
    <scope>NUCLEOTIDE SEQUENCE</scope>
    <source>
        <strain evidence="1">20211129_DDA</strain>
        <tissue evidence="1">Liver</tissue>
    </source>
</reference>
<protein>
    <submittedName>
        <fullName evidence="1">Uncharacterized protein</fullName>
    </submittedName>
</protein>
<dbReference type="EMBL" id="JANPWB010000007">
    <property type="protein sequence ID" value="KAJ1171182.1"/>
    <property type="molecule type" value="Genomic_DNA"/>
</dbReference>
<evidence type="ECO:0000313" key="1">
    <source>
        <dbReference type="EMBL" id="KAJ1171182.1"/>
    </source>
</evidence>
<comment type="caution">
    <text evidence="1">The sequence shown here is derived from an EMBL/GenBank/DDBJ whole genome shotgun (WGS) entry which is preliminary data.</text>
</comment>
<gene>
    <name evidence="1" type="ORF">NDU88_003052</name>
</gene>
<keyword evidence="2" id="KW-1185">Reference proteome</keyword>
<evidence type="ECO:0000313" key="2">
    <source>
        <dbReference type="Proteomes" id="UP001066276"/>
    </source>
</evidence>
<organism evidence="1 2">
    <name type="scientific">Pleurodeles waltl</name>
    <name type="common">Iberian ribbed newt</name>
    <dbReference type="NCBI Taxonomy" id="8319"/>
    <lineage>
        <taxon>Eukaryota</taxon>
        <taxon>Metazoa</taxon>
        <taxon>Chordata</taxon>
        <taxon>Craniata</taxon>
        <taxon>Vertebrata</taxon>
        <taxon>Euteleostomi</taxon>
        <taxon>Amphibia</taxon>
        <taxon>Batrachia</taxon>
        <taxon>Caudata</taxon>
        <taxon>Salamandroidea</taxon>
        <taxon>Salamandridae</taxon>
        <taxon>Pleurodelinae</taxon>
        <taxon>Pleurodeles</taxon>
    </lineage>
</organism>
<proteinExistence type="predicted"/>